<organism evidence="1 2">
    <name type="scientific">Parathielavia appendiculata</name>
    <dbReference type="NCBI Taxonomy" id="2587402"/>
    <lineage>
        <taxon>Eukaryota</taxon>
        <taxon>Fungi</taxon>
        <taxon>Dikarya</taxon>
        <taxon>Ascomycota</taxon>
        <taxon>Pezizomycotina</taxon>
        <taxon>Sordariomycetes</taxon>
        <taxon>Sordariomycetidae</taxon>
        <taxon>Sordariales</taxon>
        <taxon>Chaetomiaceae</taxon>
        <taxon>Parathielavia</taxon>
    </lineage>
</organism>
<evidence type="ECO:0000313" key="2">
    <source>
        <dbReference type="Proteomes" id="UP001302602"/>
    </source>
</evidence>
<dbReference type="AlphaFoldDB" id="A0AAN6TSG3"/>
<proteinExistence type="predicted"/>
<protein>
    <recommendedName>
        <fullName evidence="3">F-box domain-containing protein</fullName>
    </recommendedName>
</protein>
<sequence length="197" mass="22525">MEVFHLLPNEVLENIVLFLPEDHLSSLAGTSLLFLSIVRRRRFRWILLTGSTSRLLGILQANHHCTAPNHAAALCCTGPRDYVREIEVSSILEPDLPRIKGVLSRVPKLRRLEWRGPFLCEDLLESVARSPIEDFQLSIDEIPKSLPDWMRGRCAFYTSKPLSATCKKPWDLSCRFSAGAPERCGSYLSQYRMSVWR</sequence>
<dbReference type="GeneID" id="87830542"/>
<reference evidence="1" key="1">
    <citation type="journal article" date="2023" name="Mol. Phylogenet. Evol.">
        <title>Genome-scale phylogeny and comparative genomics of the fungal order Sordariales.</title>
        <authorList>
            <person name="Hensen N."/>
            <person name="Bonometti L."/>
            <person name="Westerberg I."/>
            <person name="Brannstrom I.O."/>
            <person name="Guillou S."/>
            <person name="Cros-Aarteil S."/>
            <person name="Calhoun S."/>
            <person name="Haridas S."/>
            <person name="Kuo A."/>
            <person name="Mondo S."/>
            <person name="Pangilinan J."/>
            <person name="Riley R."/>
            <person name="LaButti K."/>
            <person name="Andreopoulos B."/>
            <person name="Lipzen A."/>
            <person name="Chen C."/>
            <person name="Yan M."/>
            <person name="Daum C."/>
            <person name="Ng V."/>
            <person name="Clum A."/>
            <person name="Steindorff A."/>
            <person name="Ohm R.A."/>
            <person name="Martin F."/>
            <person name="Silar P."/>
            <person name="Natvig D.O."/>
            <person name="Lalanne C."/>
            <person name="Gautier V."/>
            <person name="Ament-Velasquez S.L."/>
            <person name="Kruys A."/>
            <person name="Hutchinson M.I."/>
            <person name="Powell A.J."/>
            <person name="Barry K."/>
            <person name="Miller A.N."/>
            <person name="Grigoriev I.V."/>
            <person name="Debuchy R."/>
            <person name="Gladieux P."/>
            <person name="Hiltunen Thoren M."/>
            <person name="Johannesson H."/>
        </authorList>
    </citation>
    <scope>NUCLEOTIDE SEQUENCE</scope>
    <source>
        <strain evidence="1">CBS 731.68</strain>
    </source>
</reference>
<keyword evidence="2" id="KW-1185">Reference proteome</keyword>
<accession>A0AAN6TSG3</accession>
<comment type="caution">
    <text evidence="1">The sequence shown here is derived from an EMBL/GenBank/DDBJ whole genome shotgun (WGS) entry which is preliminary data.</text>
</comment>
<dbReference type="EMBL" id="MU853243">
    <property type="protein sequence ID" value="KAK4119893.1"/>
    <property type="molecule type" value="Genomic_DNA"/>
</dbReference>
<reference evidence="1" key="2">
    <citation type="submission" date="2023-05" db="EMBL/GenBank/DDBJ databases">
        <authorList>
            <consortium name="Lawrence Berkeley National Laboratory"/>
            <person name="Steindorff A."/>
            <person name="Hensen N."/>
            <person name="Bonometti L."/>
            <person name="Westerberg I."/>
            <person name="Brannstrom I.O."/>
            <person name="Guillou S."/>
            <person name="Cros-Aarteil S."/>
            <person name="Calhoun S."/>
            <person name="Haridas S."/>
            <person name="Kuo A."/>
            <person name="Mondo S."/>
            <person name="Pangilinan J."/>
            <person name="Riley R."/>
            <person name="Labutti K."/>
            <person name="Andreopoulos B."/>
            <person name="Lipzen A."/>
            <person name="Chen C."/>
            <person name="Yanf M."/>
            <person name="Daum C."/>
            <person name="Ng V."/>
            <person name="Clum A."/>
            <person name="Ohm R."/>
            <person name="Martin F."/>
            <person name="Silar P."/>
            <person name="Natvig D."/>
            <person name="Lalanne C."/>
            <person name="Gautier V."/>
            <person name="Ament-Velasquez S.L."/>
            <person name="Kruys A."/>
            <person name="Hutchinson M.I."/>
            <person name="Powell A.J."/>
            <person name="Barry K."/>
            <person name="Miller A.N."/>
            <person name="Grigoriev I.V."/>
            <person name="Debuchy R."/>
            <person name="Gladieux P."/>
            <person name="Thoren M.H."/>
            <person name="Johannesson H."/>
        </authorList>
    </citation>
    <scope>NUCLEOTIDE SEQUENCE</scope>
    <source>
        <strain evidence="1">CBS 731.68</strain>
    </source>
</reference>
<gene>
    <name evidence="1" type="ORF">N657DRAFT_649673</name>
</gene>
<evidence type="ECO:0008006" key="3">
    <source>
        <dbReference type="Google" id="ProtNLM"/>
    </source>
</evidence>
<dbReference type="RefSeq" id="XP_062643666.1">
    <property type="nucleotide sequence ID" value="XM_062793773.1"/>
</dbReference>
<evidence type="ECO:0000313" key="1">
    <source>
        <dbReference type="EMBL" id="KAK4119893.1"/>
    </source>
</evidence>
<dbReference type="Proteomes" id="UP001302602">
    <property type="component" value="Unassembled WGS sequence"/>
</dbReference>
<name>A0AAN6TSG3_9PEZI</name>